<name>A0A249XNS9_9CAUD</name>
<sequence>MRGEQCAECGYVGTDSMYRHQMMTGHRGSTPGTITRVNWMGKWQFVPDEAPVKVSSGRFRCAECDTTSTAAGIGSHQKSSGHAGRVPA</sequence>
<reference evidence="2" key="1">
    <citation type="submission" date="2017-08" db="EMBL/GenBank/DDBJ databases">
        <authorList>
            <person name="de Groot N.N."/>
        </authorList>
    </citation>
    <scope>NUCLEOTIDE SEQUENCE [LARGE SCALE GENOMIC DNA]</scope>
</reference>
<gene>
    <name evidence="1" type="ORF">SEA_LUCKYBARNES_65</name>
</gene>
<evidence type="ECO:0000313" key="2">
    <source>
        <dbReference type="Proteomes" id="UP000224487"/>
    </source>
</evidence>
<proteinExistence type="predicted"/>
<evidence type="ECO:0008006" key="3">
    <source>
        <dbReference type="Google" id="ProtNLM"/>
    </source>
</evidence>
<evidence type="ECO:0000313" key="1">
    <source>
        <dbReference type="EMBL" id="ASZ73382.1"/>
    </source>
</evidence>
<dbReference type="EMBL" id="MF668275">
    <property type="protein sequence ID" value="ASZ73382.1"/>
    <property type="molecule type" value="Genomic_DNA"/>
</dbReference>
<protein>
    <recommendedName>
        <fullName evidence="3">C2H2-type domain-containing protein</fullName>
    </recommendedName>
</protein>
<organism evidence="1 2">
    <name type="scientific">Brevibacterium phage LuckyBarnes</name>
    <dbReference type="NCBI Taxonomy" id="2027888"/>
    <lineage>
        <taxon>Viruses</taxon>
        <taxon>Duplodnaviria</taxon>
        <taxon>Heunggongvirae</taxon>
        <taxon>Uroviricota</taxon>
        <taxon>Caudoviricetes</taxon>
        <taxon>Luckybarnesvirus</taxon>
        <taxon>Luckybarnesvirus luckybarnes</taxon>
    </lineage>
</organism>
<keyword evidence="2" id="KW-1185">Reference proteome</keyword>
<dbReference type="Proteomes" id="UP000224487">
    <property type="component" value="Genome"/>
</dbReference>
<accession>A0A249XNS9</accession>